<accession>A0A7H1N2B0</accession>
<dbReference type="KEGG" id="dvn:HQ394_11615"/>
<organism evidence="1 2">
    <name type="scientific">Defluviicoccus vanus</name>
    <dbReference type="NCBI Taxonomy" id="111831"/>
    <lineage>
        <taxon>Bacteria</taxon>
        <taxon>Pseudomonadati</taxon>
        <taxon>Pseudomonadota</taxon>
        <taxon>Alphaproteobacteria</taxon>
        <taxon>Rhodospirillales</taxon>
        <taxon>Rhodospirillaceae</taxon>
        <taxon>Defluviicoccus</taxon>
    </lineage>
</organism>
<name>A0A7H1N2B0_9PROT</name>
<dbReference type="Proteomes" id="UP000516369">
    <property type="component" value="Chromosome"/>
</dbReference>
<keyword evidence="2" id="KW-1185">Reference proteome</keyword>
<proteinExistence type="predicted"/>
<evidence type="ECO:0008006" key="3">
    <source>
        <dbReference type="Google" id="ProtNLM"/>
    </source>
</evidence>
<sequence>MTDQEQNPDLDKDVDMRGIYRDHHHRLRASPDTFPVVLADFLETDVSEHSSWCEELLAGLERARRGESFIATGNIYEVMADPVMVEIKNGYDDALEPLRLPLRDLERALLAWLRAIE</sequence>
<dbReference type="EMBL" id="CP053923">
    <property type="protein sequence ID" value="QNT69846.1"/>
    <property type="molecule type" value="Genomic_DNA"/>
</dbReference>
<evidence type="ECO:0000313" key="2">
    <source>
        <dbReference type="Proteomes" id="UP000516369"/>
    </source>
</evidence>
<reference evidence="1 2" key="1">
    <citation type="submission" date="2020-05" db="EMBL/GenBank/DDBJ databases">
        <title>Complete closed genome sequence of Defluviicoccus vanus.</title>
        <authorList>
            <person name="Bessarab I."/>
            <person name="Arumugam K."/>
            <person name="Maszenan A.M."/>
            <person name="Seviour R.J."/>
            <person name="Williams R.B."/>
        </authorList>
    </citation>
    <scope>NUCLEOTIDE SEQUENCE [LARGE SCALE GENOMIC DNA]</scope>
    <source>
        <strain evidence="1 2">Ben 114</strain>
    </source>
</reference>
<evidence type="ECO:0000313" key="1">
    <source>
        <dbReference type="EMBL" id="QNT69846.1"/>
    </source>
</evidence>
<dbReference type="AlphaFoldDB" id="A0A7H1N2B0"/>
<protein>
    <recommendedName>
        <fullName evidence="3">CdiI immunity protein domain-containing protein</fullName>
    </recommendedName>
</protein>
<gene>
    <name evidence="1" type="ORF">HQ394_11615</name>
</gene>